<dbReference type="AlphaFoldDB" id="A0A7G8BMF1"/>
<dbReference type="InterPro" id="IPR050250">
    <property type="entry name" value="Macrolide_Exporter_MacB"/>
</dbReference>
<evidence type="ECO:0000259" key="9">
    <source>
        <dbReference type="Pfam" id="PF12704"/>
    </source>
</evidence>
<keyword evidence="11" id="KW-1185">Reference proteome</keyword>
<reference evidence="10 11" key="1">
    <citation type="submission" date="2020-08" db="EMBL/GenBank/DDBJ databases">
        <title>Edaphobacter telluris sp. nov. and Acidobacterium dinghuensis sp. nov., two acidobacteria isolated from forest soil.</title>
        <authorList>
            <person name="Fu J."/>
            <person name="Qiu L."/>
        </authorList>
    </citation>
    <scope>NUCLEOTIDE SEQUENCE [LARGE SCALE GENOMIC DNA]</scope>
    <source>
        <strain evidence="10">4Y35</strain>
    </source>
</reference>
<evidence type="ECO:0000256" key="3">
    <source>
        <dbReference type="ARBA" id="ARBA00022692"/>
    </source>
</evidence>
<feature type="transmembrane region" description="Helical" evidence="7">
    <location>
        <begin position="287"/>
        <end position="308"/>
    </location>
</feature>
<feature type="domain" description="ABC3 transporter permease C-terminal" evidence="8">
    <location>
        <begin position="289"/>
        <end position="408"/>
    </location>
</feature>
<dbReference type="Proteomes" id="UP000515312">
    <property type="component" value="Chromosome"/>
</dbReference>
<feature type="domain" description="MacB-like periplasmic core" evidence="9">
    <location>
        <begin position="437"/>
        <end position="645"/>
    </location>
</feature>
<dbReference type="InterPro" id="IPR003838">
    <property type="entry name" value="ABC3_permease_C"/>
</dbReference>
<dbReference type="GO" id="GO:0022857">
    <property type="term" value="F:transmembrane transporter activity"/>
    <property type="evidence" value="ECO:0007669"/>
    <property type="project" value="TreeGrafter"/>
</dbReference>
<feature type="transmembrane region" description="Helical" evidence="7">
    <location>
        <begin position="380"/>
        <end position="399"/>
    </location>
</feature>
<dbReference type="GO" id="GO:0005886">
    <property type="term" value="C:plasma membrane"/>
    <property type="evidence" value="ECO:0007669"/>
    <property type="project" value="UniProtKB-SubCell"/>
</dbReference>
<dbReference type="InterPro" id="IPR017800">
    <property type="entry name" value="ADOP"/>
</dbReference>
<evidence type="ECO:0000256" key="4">
    <source>
        <dbReference type="ARBA" id="ARBA00022989"/>
    </source>
</evidence>
<dbReference type="InterPro" id="IPR025857">
    <property type="entry name" value="MacB_PCD"/>
</dbReference>
<evidence type="ECO:0000313" key="11">
    <source>
        <dbReference type="Proteomes" id="UP000515312"/>
    </source>
</evidence>
<dbReference type="PANTHER" id="PTHR30572">
    <property type="entry name" value="MEMBRANE COMPONENT OF TRANSPORTER-RELATED"/>
    <property type="match status" value="1"/>
</dbReference>
<feature type="transmembrane region" description="Helical" evidence="7">
    <location>
        <begin position="777"/>
        <end position="798"/>
    </location>
</feature>
<organism evidence="10 11">
    <name type="scientific">Alloacidobacterium dinghuense</name>
    <dbReference type="NCBI Taxonomy" id="2763107"/>
    <lineage>
        <taxon>Bacteria</taxon>
        <taxon>Pseudomonadati</taxon>
        <taxon>Acidobacteriota</taxon>
        <taxon>Terriglobia</taxon>
        <taxon>Terriglobales</taxon>
        <taxon>Acidobacteriaceae</taxon>
        <taxon>Alloacidobacterium</taxon>
    </lineage>
</organism>
<dbReference type="RefSeq" id="WP_186745319.1">
    <property type="nucleotide sequence ID" value="NZ_CP060394.1"/>
</dbReference>
<feature type="transmembrane region" description="Helical" evidence="7">
    <location>
        <begin position="431"/>
        <end position="451"/>
    </location>
</feature>
<evidence type="ECO:0000256" key="2">
    <source>
        <dbReference type="ARBA" id="ARBA00022475"/>
    </source>
</evidence>
<keyword evidence="5 7" id="KW-0472">Membrane</keyword>
<accession>A0A7G8BMF1</accession>
<keyword evidence="4 7" id="KW-1133">Transmembrane helix</keyword>
<dbReference type="PANTHER" id="PTHR30572:SF4">
    <property type="entry name" value="ABC TRANSPORTER PERMEASE YTRF"/>
    <property type="match status" value="1"/>
</dbReference>
<proteinExistence type="inferred from homology"/>
<evidence type="ECO:0000256" key="5">
    <source>
        <dbReference type="ARBA" id="ARBA00023136"/>
    </source>
</evidence>
<feature type="transmembrane region" description="Helical" evidence="7">
    <location>
        <begin position="21"/>
        <end position="43"/>
    </location>
</feature>
<sequence length="813" mass="88136">MHSLTQDIRFSLRQLRKSPGFALTAILTLALGVGANVIVFGVLNSLVLRPLSIPQPHNVYQVSRKNAGWDTQSYPDYIDFRDKNTTFSGLAAYSFEGAGVTIPASASQQATILQSWGFNASGNYFDTLGIQPVLGRFFHSSDEHGPGSAPFVVVSYGFWHTHLNGNPNAIGAVIELNKHPYTLIGVAPASFHGTELVWWPEFWVPMVNEIDLEGSDFLSVRNDHQIYIIGRLKPGITSTQATENLSAIARQLAKIHPEDADLDARLVRPGLLGDGFGAPTRAFVSGIMLMALLVLIAACANLASIFAARAADRGREMAIRLAIGSSRWNMIRQLLTESIIVALLGGAVGTLIAAFLLRLLSQWQPIVQVPIHVIVAPDPVVYAVALLLSLASGILFGLLPARQIWKIDAAQAMKTGPAAVAVFRRLTLRDILLATQITICTLLVTASLVALRGMAHSLHANFGFNPDNVTLLDSDTGMAGYSDDQSVALEKRMIEQAQQIPGVLSVSMINDVPLGLNSADSFVYRPDTTDFRESNGVIDAQYYSAAPGYFQTAQTRLLEGRDFTWHDDKNSPNVAIVNATFAHKFFGNKSAIGQHFRRTDKTLYEIIGVVEDGKYFILAEDPKAAMFFPLSQATHSDFTLVVRSQMLRTQIAPSLQRLIAQIDPSLPYHINSWNQGMQFALFPARAATAALGIMGLLAAMLAVTGIFGMASYSVTKRMKELGIRIALGAQPVQLMRAALARPVYLLVGGSIAGLVLGVLISGVLSHIVYQATPHDPVVLGGVVLTMLLLGMLATFVPARRAQNVDPARLLREE</sequence>
<keyword evidence="2" id="KW-1003">Cell membrane</keyword>
<keyword evidence="3 7" id="KW-0812">Transmembrane</keyword>
<evidence type="ECO:0000313" key="10">
    <source>
        <dbReference type="EMBL" id="QNI33721.1"/>
    </source>
</evidence>
<feature type="domain" description="MacB-like periplasmic core" evidence="9">
    <location>
        <begin position="23"/>
        <end position="247"/>
    </location>
</feature>
<evidence type="ECO:0000256" key="7">
    <source>
        <dbReference type="SAM" id="Phobius"/>
    </source>
</evidence>
<protein>
    <submittedName>
        <fullName evidence="10">ABC transporter permease</fullName>
    </submittedName>
</protein>
<dbReference type="Pfam" id="PF02687">
    <property type="entry name" value="FtsX"/>
    <property type="match status" value="2"/>
</dbReference>
<gene>
    <name evidence="10" type="ORF">H7849_07310</name>
</gene>
<comment type="subcellular location">
    <subcellularLocation>
        <location evidence="1">Cell membrane</location>
        <topology evidence="1">Multi-pass membrane protein</topology>
    </subcellularLocation>
</comment>
<feature type="domain" description="ABC3 transporter permease C-terminal" evidence="8">
    <location>
        <begin position="693"/>
        <end position="804"/>
    </location>
</feature>
<name>A0A7G8BMF1_9BACT</name>
<dbReference type="KEGG" id="adin:H7849_07310"/>
<feature type="transmembrane region" description="Helical" evidence="7">
    <location>
        <begin position="339"/>
        <end position="360"/>
    </location>
</feature>
<dbReference type="EMBL" id="CP060394">
    <property type="protein sequence ID" value="QNI33721.1"/>
    <property type="molecule type" value="Genomic_DNA"/>
</dbReference>
<comment type="similarity">
    <text evidence="6">Belongs to the ABC-4 integral membrane protein family.</text>
</comment>
<evidence type="ECO:0000256" key="1">
    <source>
        <dbReference type="ARBA" id="ARBA00004651"/>
    </source>
</evidence>
<feature type="transmembrane region" description="Helical" evidence="7">
    <location>
        <begin position="689"/>
        <end position="714"/>
    </location>
</feature>
<dbReference type="Pfam" id="PF12704">
    <property type="entry name" value="MacB_PCD"/>
    <property type="match status" value="2"/>
</dbReference>
<feature type="transmembrane region" description="Helical" evidence="7">
    <location>
        <begin position="743"/>
        <end position="765"/>
    </location>
</feature>
<dbReference type="NCBIfam" id="TIGR03434">
    <property type="entry name" value="ADOP"/>
    <property type="match status" value="1"/>
</dbReference>
<evidence type="ECO:0000259" key="8">
    <source>
        <dbReference type="Pfam" id="PF02687"/>
    </source>
</evidence>
<evidence type="ECO:0000256" key="6">
    <source>
        <dbReference type="ARBA" id="ARBA00038076"/>
    </source>
</evidence>